<dbReference type="PANTHER" id="PTHR11953:SF1">
    <property type="entry name" value="EXOSOME COMPLEX COMPONENT RRP46"/>
    <property type="match status" value="1"/>
</dbReference>
<dbReference type="InterPro" id="IPR020568">
    <property type="entry name" value="Ribosomal_Su5_D2-typ_SF"/>
</dbReference>
<comment type="subcellular location">
    <subcellularLocation>
        <location evidence="1">Nucleus</location>
    </subcellularLocation>
</comment>
<keyword evidence="4" id="KW-0271">Exosome</keyword>
<dbReference type="GO" id="GO:0000176">
    <property type="term" value="C:nuclear exosome (RNase complex)"/>
    <property type="evidence" value="ECO:0007669"/>
    <property type="project" value="TreeGrafter"/>
</dbReference>
<gene>
    <name evidence="7" type="ORF">B7463_g12234</name>
</gene>
<reference evidence="7 8" key="1">
    <citation type="submission" date="2018-05" db="EMBL/GenBank/DDBJ databases">
        <title>Draft genome sequence of Scytalidium lignicola DSM 105466, a ubiquitous saprotrophic fungus.</title>
        <authorList>
            <person name="Buettner E."/>
            <person name="Gebauer A.M."/>
            <person name="Hofrichter M."/>
            <person name="Liers C."/>
            <person name="Kellner H."/>
        </authorList>
    </citation>
    <scope>NUCLEOTIDE SEQUENCE [LARGE SCALE GENOMIC DNA]</scope>
    <source>
        <strain evidence="7 8">DSM 105466</strain>
    </source>
</reference>
<evidence type="ECO:0000313" key="7">
    <source>
        <dbReference type="EMBL" id="RFU24105.1"/>
    </source>
</evidence>
<dbReference type="Pfam" id="PF01138">
    <property type="entry name" value="RNase_PH"/>
    <property type="match status" value="1"/>
</dbReference>
<dbReference type="SUPFAM" id="SSF55666">
    <property type="entry name" value="Ribonuclease PH domain 2-like"/>
    <property type="match status" value="1"/>
</dbReference>
<dbReference type="InterPro" id="IPR050080">
    <property type="entry name" value="RNase_PH"/>
</dbReference>
<dbReference type="Gene3D" id="3.30.230.70">
    <property type="entry name" value="GHMP Kinase, N-terminal domain"/>
    <property type="match status" value="1"/>
</dbReference>
<sequence>MTFSSEPTALLSHLPRADGSATFSQNGYTVIGAVNGPIEVQRRDELPEEAVVDVVIRPAAGVGGTRERHLESILQSTLRQVILIHNFPRTLIQLTLQITSIPKIDNVTSKLVQADLNLPILPALLQTAILTLLSASMPLATTFTSVILALNSSEKSATIVPNPSVQDIQSASSIHVLAFTAQGALLLAESEGSFSIDDWNEVYEQGKKLCCGTNGQATGVDEMQEVGEEEEANESMMAFVKTALLVKVDEDLHWKD</sequence>
<dbReference type="GO" id="GO:0016075">
    <property type="term" value="P:rRNA catabolic process"/>
    <property type="evidence" value="ECO:0007669"/>
    <property type="project" value="TreeGrafter"/>
</dbReference>
<evidence type="ECO:0000256" key="5">
    <source>
        <dbReference type="ARBA" id="ARBA00023242"/>
    </source>
</evidence>
<feature type="non-terminal residue" evidence="7">
    <location>
        <position position="256"/>
    </location>
</feature>
<name>A0A3E2GSG8_SCYLI</name>
<evidence type="ECO:0000256" key="3">
    <source>
        <dbReference type="ARBA" id="ARBA00022552"/>
    </source>
</evidence>
<dbReference type="EMBL" id="NCSJ02000510">
    <property type="protein sequence ID" value="RFU24105.1"/>
    <property type="molecule type" value="Genomic_DNA"/>
</dbReference>
<dbReference type="GO" id="GO:0071051">
    <property type="term" value="P:poly(A)-dependent snoRNA 3'-end processing"/>
    <property type="evidence" value="ECO:0007669"/>
    <property type="project" value="TreeGrafter"/>
</dbReference>
<dbReference type="OrthoDB" id="27298at2759"/>
<keyword evidence="3" id="KW-0698">rRNA processing</keyword>
<dbReference type="GO" id="GO:0034475">
    <property type="term" value="P:U4 snRNA 3'-end processing"/>
    <property type="evidence" value="ECO:0007669"/>
    <property type="project" value="TreeGrafter"/>
</dbReference>
<dbReference type="InterPro" id="IPR001247">
    <property type="entry name" value="ExoRNase_PH_dom1"/>
</dbReference>
<dbReference type="STRING" id="5539.A0A3E2GSG8"/>
<dbReference type="InterPro" id="IPR027408">
    <property type="entry name" value="PNPase/RNase_PH_dom_sf"/>
</dbReference>
<proteinExistence type="inferred from homology"/>
<dbReference type="AlphaFoldDB" id="A0A3E2GSG8"/>
<comment type="caution">
    <text evidence="7">The sequence shown here is derived from an EMBL/GenBank/DDBJ whole genome shotgun (WGS) entry which is preliminary data.</text>
</comment>
<comment type="similarity">
    <text evidence="2">Belongs to the RNase PH family.</text>
</comment>
<dbReference type="PANTHER" id="PTHR11953">
    <property type="entry name" value="EXOSOME COMPLEX COMPONENT"/>
    <property type="match status" value="1"/>
</dbReference>
<evidence type="ECO:0000256" key="4">
    <source>
        <dbReference type="ARBA" id="ARBA00022835"/>
    </source>
</evidence>
<protein>
    <recommendedName>
        <fullName evidence="6">Exoribonuclease phosphorolytic domain-containing protein</fullName>
    </recommendedName>
</protein>
<dbReference type="OMA" id="CIINEQG"/>
<organism evidence="7 8">
    <name type="scientific">Scytalidium lignicola</name>
    <name type="common">Hyphomycete</name>
    <dbReference type="NCBI Taxonomy" id="5539"/>
    <lineage>
        <taxon>Eukaryota</taxon>
        <taxon>Fungi</taxon>
        <taxon>Dikarya</taxon>
        <taxon>Ascomycota</taxon>
        <taxon>Pezizomycotina</taxon>
        <taxon>Leotiomycetes</taxon>
        <taxon>Leotiomycetes incertae sedis</taxon>
        <taxon>Scytalidium</taxon>
    </lineage>
</organism>
<evidence type="ECO:0000259" key="6">
    <source>
        <dbReference type="Pfam" id="PF01138"/>
    </source>
</evidence>
<dbReference type="GO" id="GO:0003723">
    <property type="term" value="F:RNA binding"/>
    <property type="evidence" value="ECO:0007669"/>
    <property type="project" value="TreeGrafter"/>
</dbReference>
<dbReference type="Proteomes" id="UP000258309">
    <property type="component" value="Unassembled WGS sequence"/>
</dbReference>
<dbReference type="GO" id="GO:0006364">
    <property type="term" value="P:rRNA processing"/>
    <property type="evidence" value="ECO:0007669"/>
    <property type="project" value="UniProtKB-KW"/>
</dbReference>
<keyword evidence="5" id="KW-0539">Nucleus</keyword>
<keyword evidence="8" id="KW-1185">Reference proteome</keyword>
<dbReference type="GO" id="GO:0071028">
    <property type="term" value="P:nuclear mRNA surveillance"/>
    <property type="evidence" value="ECO:0007669"/>
    <property type="project" value="TreeGrafter"/>
</dbReference>
<dbReference type="CDD" id="cd11372">
    <property type="entry name" value="RNase_PH_RRP46"/>
    <property type="match status" value="1"/>
</dbReference>
<dbReference type="GO" id="GO:0005730">
    <property type="term" value="C:nucleolus"/>
    <property type="evidence" value="ECO:0007669"/>
    <property type="project" value="TreeGrafter"/>
</dbReference>
<dbReference type="InterPro" id="IPR036345">
    <property type="entry name" value="ExoRNase_PH_dom2_sf"/>
</dbReference>
<dbReference type="SUPFAM" id="SSF54211">
    <property type="entry name" value="Ribosomal protein S5 domain 2-like"/>
    <property type="match status" value="1"/>
</dbReference>
<dbReference type="GO" id="GO:0000177">
    <property type="term" value="C:cytoplasmic exosome (RNase complex)"/>
    <property type="evidence" value="ECO:0007669"/>
    <property type="project" value="TreeGrafter"/>
</dbReference>
<evidence type="ECO:0000256" key="1">
    <source>
        <dbReference type="ARBA" id="ARBA00004123"/>
    </source>
</evidence>
<evidence type="ECO:0000256" key="2">
    <source>
        <dbReference type="ARBA" id="ARBA00006678"/>
    </source>
</evidence>
<feature type="non-terminal residue" evidence="7">
    <location>
        <position position="1"/>
    </location>
</feature>
<feature type="domain" description="Exoribonuclease phosphorolytic" evidence="6">
    <location>
        <begin position="12"/>
        <end position="137"/>
    </location>
</feature>
<accession>A0A3E2GSG8</accession>
<evidence type="ECO:0000313" key="8">
    <source>
        <dbReference type="Proteomes" id="UP000258309"/>
    </source>
</evidence>